<dbReference type="VEuPathDB" id="FungiDB:HpaG813828"/>
<accession>M4C410</accession>
<dbReference type="Gene3D" id="1.20.1510.10">
    <property type="entry name" value="Cation efflux protein transmembrane domain"/>
    <property type="match status" value="2"/>
</dbReference>
<proteinExistence type="predicted"/>
<dbReference type="Proteomes" id="UP000011713">
    <property type="component" value="Unassembled WGS sequence"/>
</dbReference>
<evidence type="ECO:0000256" key="3">
    <source>
        <dbReference type="ARBA" id="ARBA00022692"/>
    </source>
</evidence>
<reference evidence="8" key="2">
    <citation type="submission" date="2015-06" db="UniProtKB">
        <authorList>
            <consortium name="EnsemblProtists"/>
        </authorList>
    </citation>
    <scope>IDENTIFICATION</scope>
    <source>
        <strain evidence="8">Emoy2</strain>
    </source>
</reference>
<sequence>MAECSPLTSPSSQRQLQSLQDYGSLTLTPTQSDSKVAERYHRSQVSHAFLLKKEETQHLAASSLGSTLPVLAAINASLSANVTLALVKIYAAWTSNSLAVLSSLVDSILDLTSQALFWYSDKHMHTPSVEYPAGRRRLEPIAVIVSATLMGMAGSCRGAQWQAARGRHLDFHDGRAARCDSSQARAMVRVPRCYLLPDARLRSRHQISVTNDFGLHCLQDHRNDVFSNTIAIVAAFATHCHSSFWYLDSIGAVVISVYIAVSWLATGKEQVERLVGLQATQEFIDQIRLLGDVHHPMMRTDIVRAYHFGNNYLVEMEVILPEDMCVKDAHDISLNLQHKVEELDNVERAFVHVDYLERNYDEHKDPTIRRDSA</sequence>
<evidence type="ECO:0000256" key="5">
    <source>
        <dbReference type="ARBA" id="ARBA00023136"/>
    </source>
</evidence>
<evidence type="ECO:0000259" key="7">
    <source>
        <dbReference type="Pfam" id="PF16916"/>
    </source>
</evidence>
<evidence type="ECO:0000259" key="6">
    <source>
        <dbReference type="Pfam" id="PF01545"/>
    </source>
</evidence>
<evidence type="ECO:0000313" key="9">
    <source>
        <dbReference type="Proteomes" id="UP000011713"/>
    </source>
</evidence>
<dbReference type="InParanoid" id="M4C410"/>
<keyword evidence="5" id="KW-0472">Membrane</keyword>
<dbReference type="Pfam" id="PF01545">
    <property type="entry name" value="Cation_efflux"/>
    <property type="match status" value="1"/>
</dbReference>
<evidence type="ECO:0000256" key="1">
    <source>
        <dbReference type="ARBA" id="ARBA00004141"/>
    </source>
</evidence>
<dbReference type="InterPro" id="IPR027470">
    <property type="entry name" value="Cation_efflux_CTD"/>
</dbReference>
<protein>
    <submittedName>
        <fullName evidence="8">Uncharacterized protein</fullName>
    </submittedName>
</protein>
<keyword evidence="2" id="KW-0813">Transport</keyword>
<dbReference type="STRING" id="559515.M4C410"/>
<dbReference type="EMBL" id="JH598192">
    <property type="status" value="NOT_ANNOTATED_CDS"/>
    <property type="molecule type" value="Genomic_DNA"/>
</dbReference>
<keyword evidence="3" id="KW-0812">Transmembrane</keyword>
<evidence type="ECO:0000256" key="4">
    <source>
        <dbReference type="ARBA" id="ARBA00022989"/>
    </source>
</evidence>
<dbReference type="Pfam" id="PF16916">
    <property type="entry name" value="ZT_dimer"/>
    <property type="match status" value="1"/>
</dbReference>
<name>M4C410_HYAAE</name>
<dbReference type="OMA" id="CWALRNQ"/>
<reference evidence="9" key="1">
    <citation type="journal article" date="2010" name="Science">
        <title>Signatures of adaptation to obligate biotrophy in the Hyaloperonospora arabidopsidis genome.</title>
        <authorList>
            <person name="Baxter L."/>
            <person name="Tripathy S."/>
            <person name="Ishaque N."/>
            <person name="Boot N."/>
            <person name="Cabral A."/>
            <person name="Kemen E."/>
            <person name="Thines M."/>
            <person name="Ah-Fong A."/>
            <person name="Anderson R."/>
            <person name="Badejoko W."/>
            <person name="Bittner-Eddy P."/>
            <person name="Boore J.L."/>
            <person name="Chibucos M.C."/>
            <person name="Coates M."/>
            <person name="Dehal P."/>
            <person name="Delehaunty K."/>
            <person name="Dong S."/>
            <person name="Downton P."/>
            <person name="Dumas B."/>
            <person name="Fabro G."/>
            <person name="Fronick C."/>
            <person name="Fuerstenberg S.I."/>
            <person name="Fulton L."/>
            <person name="Gaulin E."/>
            <person name="Govers F."/>
            <person name="Hughes L."/>
            <person name="Humphray S."/>
            <person name="Jiang R.H."/>
            <person name="Judelson H."/>
            <person name="Kamoun S."/>
            <person name="Kyung K."/>
            <person name="Meijer H."/>
            <person name="Minx P."/>
            <person name="Morris P."/>
            <person name="Nelson J."/>
            <person name="Phuntumart V."/>
            <person name="Qutob D."/>
            <person name="Rehmany A."/>
            <person name="Rougon-Cardoso A."/>
            <person name="Ryden P."/>
            <person name="Torto-Alalibo T."/>
            <person name="Studholme D."/>
            <person name="Wang Y."/>
            <person name="Win J."/>
            <person name="Wood J."/>
            <person name="Clifton S.W."/>
            <person name="Rogers J."/>
            <person name="Van den Ackerveken G."/>
            <person name="Jones J.D."/>
            <person name="McDowell J.M."/>
            <person name="Beynon J."/>
            <person name="Tyler B.M."/>
        </authorList>
    </citation>
    <scope>NUCLEOTIDE SEQUENCE [LARGE SCALE GENOMIC DNA]</scope>
    <source>
        <strain evidence="9">Emoy2</strain>
    </source>
</reference>
<dbReference type="SUPFAM" id="SSF160240">
    <property type="entry name" value="Cation efflux protein cytoplasmic domain-like"/>
    <property type="match status" value="1"/>
</dbReference>
<dbReference type="PANTHER" id="PTHR43840:SF52">
    <property type="entry name" value="CATION EFFLUX FAMILY PROTEIN"/>
    <property type="match status" value="1"/>
</dbReference>
<dbReference type="HOGENOM" id="CLU_013430_2_1_1"/>
<keyword evidence="9" id="KW-1185">Reference proteome</keyword>
<dbReference type="GO" id="GO:0008324">
    <property type="term" value="F:monoatomic cation transmembrane transporter activity"/>
    <property type="evidence" value="ECO:0007669"/>
    <property type="project" value="InterPro"/>
</dbReference>
<dbReference type="Gene3D" id="3.30.70.1350">
    <property type="entry name" value="Cation efflux protein, cytoplasmic domain"/>
    <property type="match status" value="1"/>
</dbReference>
<dbReference type="FunFam" id="3.30.70.1350:FF:000003">
    <property type="entry name" value="Cation diffusion facilitator 1"/>
    <property type="match status" value="1"/>
</dbReference>
<dbReference type="PANTHER" id="PTHR43840">
    <property type="entry name" value="MITOCHONDRIAL METAL TRANSPORTER 1-RELATED"/>
    <property type="match status" value="1"/>
</dbReference>
<dbReference type="InterPro" id="IPR050291">
    <property type="entry name" value="CDF_Transporter"/>
</dbReference>
<evidence type="ECO:0000313" key="8">
    <source>
        <dbReference type="EnsemblProtists" id="HpaP813828"/>
    </source>
</evidence>
<dbReference type="InterPro" id="IPR036837">
    <property type="entry name" value="Cation_efflux_CTD_sf"/>
</dbReference>
<comment type="subcellular location">
    <subcellularLocation>
        <location evidence="1">Membrane</location>
        <topology evidence="1">Multi-pass membrane protein</topology>
    </subcellularLocation>
</comment>
<evidence type="ECO:0000256" key="2">
    <source>
        <dbReference type="ARBA" id="ARBA00022448"/>
    </source>
</evidence>
<dbReference type="eggNOG" id="KOG1485">
    <property type="taxonomic scope" value="Eukaryota"/>
</dbReference>
<dbReference type="AlphaFoldDB" id="M4C410"/>
<dbReference type="InterPro" id="IPR058533">
    <property type="entry name" value="Cation_efflux_TM"/>
</dbReference>
<keyword evidence="4" id="KW-1133">Transmembrane helix</keyword>
<dbReference type="GO" id="GO:0016020">
    <property type="term" value="C:membrane"/>
    <property type="evidence" value="ECO:0007669"/>
    <property type="project" value="UniProtKB-SubCell"/>
</dbReference>
<dbReference type="InterPro" id="IPR027469">
    <property type="entry name" value="Cation_efflux_TMD_sf"/>
</dbReference>
<feature type="domain" description="Cation efflux protein transmembrane" evidence="6">
    <location>
        <begin position="76"/>
        <end position="154"/>
    </location>
</feature>
<dbReference type="EnsemblProtists" id="HpaT813828">
    <property type="protein sequence ID" value="HpaP813828"/>
    <property type="gene ID" value="HpaG813828"/>
</dbReference>
<dbReference type="SUPFAM" id="SSF161111">
    <property type="entry name" value="Cation efflux protein transmembrane domain-like"/>
    <property type="match status" value="1"/>
</dbReference>
<feature type="domain" description="Cation efflux protein cytoplasmic" evidence="7">
    <location>
        <begin position="303"/>
        <end position="354"/>
    </location>
</feature>
<organism evidence="8 9">
    <name type="scientific">Hyaloperonospora arabidopsidis (strain Emoy2)</name>
    <name type="common">Downy mildew agent</name>
    <name type="synonym">Peronospora arabidopsidis</name>
    <dbReference type="NCBI Taxonomy" id="559515"/>
    <lineage>
        <taxon>Eukaryota</taxon>
        <taxon>Sar</taxon>
        <taxon>Stramenopiles</taxon>
        <taxon>Oomycota</taxon>
        <taxon>Peronosporomycetes</taxon>
        <taxon>Peronosporales</taxon>
        <taxon>Peronosporaceae</taxon>
        <taxon>Hyaloperonospora</taxon>
    </lineage>
</organism>